<dbReference type="KEGG" id="lho:LOOC260_104340"/>
<feature type="domain" description="SprT-like" evidence="1">
    <location>
        <begin position="8"/>
        <end position="153"/>
    </location>
</feature>
<dbReference type="HOGENOM" id="CLU_123820_0_0_9"/>
<dbReference type="STRING" id="1291742.LOOC260_104340"/>
<dbReference type="Pfam" id="PF17283">
    <property type="entry name" value="Zn_ribbon_SprT"/>
    <property type="match status" value="1"/>
</dbReference>
<organism evidence="2 3">
    <name type="scientific">Paucilactobacillus hokkaidonensis JCM 18461</name>
    <dbReference type="NCBI Taxonomy" id="1291742"/>
    <lineage>
        <taxon>Bacteria</taxon>
        <taxon>Bacillati</taxon>
        <taxon>Bacillota</taxon>
        <taxon>Bacilli</taxon>
        <taxon>Lactobacillales</taxon>
        <taxon>Lactobacillaceae</taxon>
        <taxon>Paucilactobacillus</taxon>
    </lineage>
</organism>
<evidence type="ECO:0000259" key="1">
    <source>
        <dbReference type="SMART" id="SM00731"/>
    </source>
</evidence>
<evidence type="ECO:0000313" key="2">
    <source>
        <dbReference type="EMBL" id="BAP84999.1"/>
    </source>
</evidence>
<dbReference type="AlphaFoldDB" id="A0A0A1GVE1"/>
<reference evidence="2 3" key="1">
    <citation type="submission" date="2014-11" db="EMBL/GenBank/DDBJ databases">
        <title>Complete genome sequence and analysis of Lactobacillus hokkaidonensis LOOC260T.</title>
        <authorList>
            <person name="Tanizawa Y."/>
            <person name="Tohno M."/>
            <person name="Kaminuma E."/>
            <person name="Nakamura Y."/>
            <person name="Arita M."/>
        </authorList>
    </citation>
    <scope>NUCLEOTIDE SEQUENCE [LARGE SCALE GENOMIC DNA]</scope>
    <source>
        <strain evidence="2 3">LOOC260</strain>
    </source>
</reference>
<name>A0A0A1GVE1_9LACO</name>
<protein>
    <recommendedName>
        <fullName evidence="1">SprT-like domain-containing protein</fullName>
    </recommendedName>
</protein>
<dbReference type="Gene3D" id="3.30.2010.10">
    <property type="entry name" value="Metalloproteases ('zincins'), catalytic domain"/>
    <property type="match status" value="1"/>
</dbReference>
<proteinExistence type="predicted"/>
<dbReference type="GO" id="GO:0006950">
    <property type="term" value="P:response to stress"/>
    <property type="evidence" value="ECO:0007669"/>
    <property type="project" value="UniProtKB-ARBA"/>
</dbReference>
<dbReference type="InterPro" id="IPR006640">
    <property type="entry name" value="SprT-like_domain"/>
</dbReference>
<gene>
    <name evidence="2" type="ORF">LOOC260_104340</name>
</gene>
<evidence type="ECO:0000313" key="3">
    <source>
        <dbReference type="Proteomes" id="UP000031620"/>
    </source>
</evidence>
<dbReference type="Pfam" id="PF10263">
    <property type="entry name" value="SprT-like"/>
    <property type="match status" value="1"/>
</dbReference>
<sequence>MISKVTNEQLQQLTEQWSKDYFHQVFNHRVYFNRRLQTTGGRYHLSDHHIDINPKMIDEFDLDNLRGVVLHELCHYHLHLSGQDYHHRSPEFKLLLHQVGGARYAPATVSVKTRQSKKIIYQCLKCHATIIRKRHFNTSRYVCSRCGGHFKLISTS</sequence>
<dbReference type="InterPro" id="IPR035240">
    <property type="entry name" value="SprT_Zn_ribbon"/>
</dbReference>
<dbReference type="Proteomes" id="UP000031620">
    <property type="component" value="Chromosome"/>
</dbReference>
<dbReference type="SMART" id="SM00731">
    <property type="entry name" value="SprT"/>
    <property type="match status" value="1"/>
</dbReference>
<accession>A0A0A1GVE1</accession>
<dbReference type="EMBL" id="AP014680">
    <property type="protein sequence ID" value="BAP84999.1"/>
    <property type="molecule type" value="Genomic_DNA"/>
</dbReference>
<dbReference type="NCBIfam" id="NF003339">
    <property type="entry name" value="PRK04351.1"/>
    <property type="match status" value="1"/>
</dbReference>